<sequence>MTQENFSYAVTVCSPEEYPTEVHIGYLLDQNKKLICGMPRSGMEQGGWHGDGSKGGMGGSSIPYYLNLTYVAYAEKKFYKVEAALPADKILAEFKKGYDRMTHKGDIVHETYDVLTVGAAPGGCIVVWLSGSNNRVEICRLQAKETFVDRNDFYDNPHQRTQKDFFDTMYDIAVPDSIKAEIKQKGIPYGLWDQYREKY</sequence>
<dbReference type="RefSeq" id="WP_405345653.1">
    <property type="nucleotide sequence ID" value="NZ_JAZHOJ010000035.1"/>
</dbReference>
<reference evidence="1 2" key="1">
    <citation type="submission" date="2024-02" db="EMBL/GenBank/DDBJ databases">
        <title>Comparative Genomic Analysis of Flavobacterium Species Causing Columnaris Disease of Freshwater Fish in Thailand: Insights into Virulence and Resistance Mechanisms.</title>
        <authorList>
            <person name="Nguyen D."/>
            <person name="Chokmangmeepisarn P."/>
            <person name="Khianchaikhan K."/>
            <person name="Morishita M."/>
            <person name="Bunnoy A."/>
            <person name="Rodkhum C."/>
        </authorList>
    </citation>
    <scope>NUCLEOTIDE SEQUENCE [LARGE SCALE GENOMIC DNA]</scope>
    <source>
        <strain evidence="1 2">PCBSB2203</strain>
    </source>
</reference>
<evidence type="ECO:0000313" key="1">
    <source>
        <dbReference type="EMBL" id="MFK7004691.1"/>
    </source>
</evidence>
<gene>
    <name evidence="1" type="ORF">V3467_12665</name>
</gene>
<name>A0ABW8PK39_9FLAO</name>
<dbReference type="Proteomes" id="UP001621713">
    <property type="component" value="Unassembled WGS sequence"/>
</dbReference>
<organism evidence="1 2">
    <name type="scientific">Flavobacterium covae</name>
    <dbReference type="NCBI Taxonomy" id="2906076"/>
    <lineage>
        <taxon>Bacteria</taxon>
        <taxon>Pseudomonadati</taxon>
        <taxon>Bacteroidota</taxon>
        <taxon>Flavobacteriia</taxon>
        <taxon>Flavobacteriales</taxon>
        <taxon>Flavobacteriaceae</taxon>
        <taxon>Flavobacterium</taxon>
    </lineage>
</organism>
<evidence type="ECO:0000313" key="2">
    <source>
        <dbReference type="Proteomes" id="UP001621713"/>
    </source>
</evidence>
<dbReference type="Pfam" id="PF11153">
    <property type="entry name" value="DUF2931"/>
    <property type="match status" value="1"/>
</dbReference>
<feature type="non-terminal residue" evidence="1">
    <location>
        <position position="199"/>
    </location>
</feature>
<accession>A0ABW8PK39</accession>
<dbReference type="InterPro" id="IPR021326">
    <property type="entry name" value="DUF2931"/>
</dbReference>
<dbReference type="EMBL" id="JAZHOJ010000035">
    <property type="protein sequence ID" value="MFK7004691.1"/>
    <property type="molecule type" value="Genomic_DNA"/>
</dbReference>
<keyword evidence="2" id="KW-1185">Reference proteome</keyword>
<protein>
    <submittedName>
        <fullName evidence="1">DUF2931 family protein</fullName>
    </submittedName>
</protein>
<comment type="caution">
    <text evidence="1">The sequence shown here is derived from an EMBL/GenBank/DDBJ whole genome shotgun (WGS) entry which is preliminary data.</text>
</comment>
<proteinExistence type="predicted"/>